<dbReference type="InterPro" id="IPR014729">
    <property type="entry name" value="Rossmann-like_a/b/a_fold"/>
</dbReference>
<proteinExistence type="inferred from homology"/>
<dbReference type="EMBL" id="WBOT01000006">
    <property type="protein sequence ID" value="KAB2331012.1"/>
    <property type="molecule type" value="Genomic_DNA"/>
</dbReference>
<gene>
    <name evidence="3" type="ORF">F7732_17535</name>
</gene>
<evidence type="ECO:0000259" key="2">
    <source>
        <dbReference type="Pfam" id="PF00582"/>
    </source>
</evidence>
<dbReference type="Gene3D" id="3.40.50.620">
    <property type="entry name" value="HUPs"/>
    <property type="match status" value="1"/>
</dbReference>
<dbReference type="Pfam" id="PF00582">
    <property type="entry name" value="Usp"/>
    <property type="match status" value="2"/>
</dbReference>
<protein>
    <submittedName>
        <fullName evidence="3">Universal stress protein</fullName>
    </submittedName>
</protein>
<sequence length="175" mass="18748">MMAMNEQFNCIVVAYDDSTASQNALKMAGNLAKGNPECSLYIAHVFEEKVANTTLDSQPGYQPLRANGFGLEGMPIPPAEDRYEDIYPNTHAQVSNSADQALFNAKQITAGLHAKTDFEVLSGDPAESVCEFAAEKNADLILTGSSQKSGLKKIFVGSTSEKILKNAPCSVLVAQ</sequence>
<organism evidence="3 4">
    <name type="scientific">Bacillus mesophilum</name>
    <dbReference type="NCBI Taxonomy" id="1071718"/>
    <lineage>
        <taxon>Bacteria</taxon>
        <taxon>Bacillati</taxon>
        <taxon>Bacillota</taxon>
        <taxon>Bacilli</taxon>
        <taxon>Bacillales</taxon>
        <taxon>Bacillaceae</taxon>
        <taxon>Bacillus</taxon>
    </lineage>
</organism>
<reference evidence="3 4" key="1">
    <citation type="journal article" date="2014" name="Arch. Microbiol.">
        <title>Bacillus mesophilum sp. nov., strain IITR-54T, a novel 4-chlorobiphenyl dechlorinating bacterium.</title>
        <authorList>
            <person name="Manickam N."/>
            <person name="Singh N.K."/>
            <person name="Bajaj A."/>
            <person name="Kumar R.M."/>
            <person name="Kaur G."/>
            <person name="Kaur N."/>
            <person name="Bala M."/>
            <person name="Kumar A."/>
            <person name="Mayilraj S."/>
        </authorList>
    </citation>
    <scope>NUCLEOTIDE SEQUENCE [LARGE SCALE GENOMIC DNA]</scope>
    <source>
        <strain evidence="3 4">IITR-54</strain>
    </source>
</reference>
<evidence type="ECO:0000313" key="3">
    <source>
        <dbReference type="EMBL" id="KAB2331012.1"/>
    </source>
</evidence>
<dbReference type="PANTHER" id="PTHR46268:SF6">
    <property type="entry name" value="UNIVERSAL STRESS PROTEIN UP12"/>
    <property type="match status" value="1"/>
</dbReference>
<dbReference type="SUPFAM" id="SSF52402">
    <property type="entry name" value="Adenine nucleotide alpha hydrolases-like"/>
    <property type="match status" value="1"/>
</dbReference>
<dbReference type="CDD" id="cd00293">
    <property type="entry name" value="USP-like"/>
    <property type="match status" value="1"/>
</dbReference>
<accession>A0A7V7RJH9</accession>
<feature type="domain" description="UspA" evidence="2">
    <location>
        <begin position="84"/>
        <end position="174"/>
    </location>
</feature>
<comment type="similarity">
    <text evidence="1">Belongs to the universal stress protein A family.</text>
</comment>
<dbReference type="PANTHER" id="PTHR46268">
    <property type="entry name" value="STRESS RESPONSE PROTEIN NHAX"/>
    <property type="match status" value="1"/>
</dbReference>
<keyword evidence="4" id="KW-1185">Reference proteome</keyword>
<evidence type="ECO:0000256" key="1">
    <source>
        <dbReference type="ARBA" id="ARBA00008791"/>
    </source>
</evidence>
<dbReference type="AlphaFoldDB" id="A0A7V7RJH9"/>
<dbReference type="InterPro" id="IPR006015">
    <property type="entry name" value="Universal_stress_UspA"/>
</dbReference>
<feature type="domain" description="UspA" evidence="2">
    <location>
        <begin position="11"/>
        <end position="57"/>
    </location>
</feature>
<dbReference type="PRINTS" id="PR01438">
    <property type="entry name" value="UNVRSLSTRESS"/>
</dbReference>
<dbReference type="InterPro" id="IPR006016">
    <property type="entry name" value="UspA"/>
</dbReference>
<dbReference type="Proteomes" id="UP000441354">
    <property type="component" value="Unassembled WGS sequence"/>
</dbReference>
<name>A0A7V7RJH9_9BACI</name>
<evidence type="ECO:0000313" key="4">
    <source>
        <dbReference type="Proteomes" id="UP000441354"/>
    </source>
</evidence>
<comment type="caution">
    <text evidence="3">The sequence shown here is derived from an EMBL/GenBank/DDBJ whole genome shotgun (WGS) entry which is preliminary data.</text>
</comment>